<dbReference type="PANTHER" id="PTHR23291">
    <property type="entry name" value="BAX INHIBITOR-RELATED"/>
    <property type="match status" value="1"/>
</dbReference>
<dbReference type="PANTHER" id="PTHR23291:SF50">
    <property type="entry name" value="PROTEIN LIFEGUARD 4"/>
    <property type="match status" value="1"/>
</dbReference>
<feature type="transmembrane region" description="Helical" evidence="5">
    <location>
        <begin position="59"/>
        <end position="81"/>
    </location>
</feature>
<dbReference type="RefSeq" id="XP_005535398.1">
    <property type="nucleotide sequence ID" value="XM_005535341.1"/>
</dbReference>
<feature type="transmembrane region" description="Helical" evidence="5">
    <location>
        <begin position="208"/>
        <end position="227"/>
    </location>
</feature>
<dbReference type="OrthoDB" id="7933078at2759"/>
<keyword evidence="7" id="KW-1185">Reference proteome</keyword>
<organism evidence="6 7">
    <name type="scientific">Cyanidioschyzon merolae (strain NIES-3377 / 10D)</name>
    <name type="common">Unicellular red alga</name>
    <dbReference type="NCBI Taxonomy" id="280699"/>
    <lineage>
        <taxon>Eukaryota</taxon>
        <taxon>Rhodophyta</taxon>
        <taxon>Bangiophyceae</taxon>
        <taxon>Cyanidiales</taxon>
        <taxon>Cyanidiaceae</taxon>
        <taxon>Cyanidioschyzon</taxon>
    </lineage>
</organism>
<evidence type="ECO:0000256" key="4">
    <source>
        <dbReference type="ARBA" id="ARBA00023136"/>
    </source>
</evidence>
<evidence type="ECO:0000313" key="6">
    <source>
        <dbReference type="EMBL" id="BAM79112.1"/>
    </source>
</evidence>
<dbReference type="HOGENOM" id="CLU_058671_0_0_1"/>
<keyword evidence="2 5" id="KW-0812">Transmembrane</keyword>
<evidence type="ECO:0000256" key="3">
    <source>
        <dbReference type="ARBA" id="ARBA00022989"/>
    </source>
</evidence>
<dbReference type="eggNOG" id="KOG2322">
    <property type="taxonomic scope" value="Eukaryota"/>
</dbReference>
<keyword evidence="4 5" id="KW-0472">Membrane</keyword>
<feature type="transmembrane region" description="Helical" evidence="5">
    <location>
        <begin position="148"/>
        <end position="169"/>
    </location>
</feature>
<comment type="similarity">
    <text evidence="5">Belongs to the BI1 family.</text>
</comment>
<dbReference type="Pfam" id="PF01027">
    <property type="entry name" value="Bax1-I"/>
    <property type="match status" value="1"/>
</dbReference>
<evidence type="ECO:0000256" key="5">
    <source>
        <dbReference type="RuleBase" id="RU004379"/>
    </source>
</evidence>
<dbReference type="KEGG" id="cme:CYME_CMD017C"/>
<dbReference type="InterPro" id="IPR006214">
    <property type="entry name" value="Bax_inhibitor_1-related"/>
</dbReference>
<feature type="transmembrane region" description="Helical" evidence="5">
    <location>
        <begin position="181"/>
        <end position="202"/>
    </location>
</feature>
<evidence type="ECO:0000256" key="1">
    <source>
        <dbReference type="ARBA" id="ARBA00004141"/>
    </source>
</evidence>
<feature type="transmembrane region" description="Helical" evidence="5">
    <location>
        <begin position="93"/>
        <end position="111"/>
    </location>
</feature>
<reference evidence="6 7" key="2">
    <citation type="journal article" date="2007" name="BMC Biol.">
        <title>A 100%-complete sequence reveals unusually simple genomic features in the hot-spring red alga Cyanidioschyzon merolae.</title>
        <authorList>
            <person name="Nozaki H."/>
            <person name="Takano H."/>
            <person name="Misumi O."/>
            <person name="Terasawa K."/>
            <person name="Matsuzaki M."/>
            <person name="Maruyama S."/>
            <person name="Nishida K."/>
            <person name="Yagisawa F."/>
            <person name="Yoshida Y."/>
            <person name="Fujiwara T."/>
            <person name="Takio S."/>
            <person name="Tamura K."/>
            <person name="Chung S.J."/>
            <person name="Nakamura S."/>
            <person name="Kuroiwa H."/>
            <person name="Tanaka K."/>
            <person name="Sato N."/>
            <person name="Kuroiwa T."/>
        </authorList>
    </citation>
    <scope>NUCLEOTIDE SEQUENCE [LARGE SCALE GENOMIC DNA]</scope>
    <source>
        <strain evidence="6 7">10D</strain>
    </source>
</reference>
<proteinExistence type="inferred from homology"/>
<dbReference type="STRING" id="280699.M1VAG9"/>
<keyword evidence="3 5" id="KW-1133">Transmembrane helix</keyword>
<dbReference type="GO" id="GO:0016020">
    <property type="term" value="C:membrane"/>
    <property type="evidence" value="ECO:0007669"/>
    <property type="project" value="UniProtKB-SubCell"/>
</dbReference>
<comment type="subcellular location">
    <subcellularLocation>
        <location evidence="1">Membrane</location>
        <topology evidence="1">Multi-pass membrane protein</topology>
    </subcellularLocation>
</comment>
<evidence type="ECO:0000256" key="2">
    <source>
        <dbReference type="ARBA" id="ARBA00022692"/>
    </source>
</evidence>
<dbReference type="EMBL" id="AP006486">
    <property type="protein sequence ID" value="BAM79112.1"/>
    <property type="molecule type" value="Genomic_DNA"/>
</dbReference>
<dbReference type="GeneID" id="16992571"/>
<dbReference type="Proteomes" id="UP000007014">
    <property type="component" value="Chromosome 4"/>
</dbReference>
<dbReference type="OMA" id="MGDVIGM"/>
<feature type="transmembrane region" description="Helical" evidence="5">
    <location>
        <begin position="123"/>
        <end position="142"/>
    </location>
</feature>
<dbReference type="AlphaFoldDB" id="M1VAG9"/>
<evidence type="ECO:0000313" key="7">
    <source>
        <dbReference type="Proteomes" id="UP000007014"/>
    </source>
</evidence>
<gene>
    <name evidence="6" type="ORF">CYME_CMD017C</name>
</gene>
<name>M1VAG9_CYAM1</name>
<accession>M1VAG9</accession>
<reference evidence="6 7" key="1">
    <citation type="journal article" date="2004" name="Nature">
        <title>Genome sequence of the ultrasmall unicellular red alga Cyanidioschyzon merolae 10D.</title>
        <authorList>
            <person name="Matsuzaki M."/>
            <person name="Misumi O."/>
            <person name="Shin-i T."/>
            <person name="Maruyama S."/>
            <person name="Takahara M."/>
            <person name="Miyagishima S."/>
            <person name="Mori T."/>
            <person name="Nishida K."/>
            <person name="Yagisawa F."/>
            <person name="Nishida K."/>
            <person name="Yoshida Y."/>
            <person name="Nishimura Y."/>
            <person name="Nakao S."/>
            <person name="Kobayashi T."/>
            <person name="Momoyama Y."/>
            <person name="Higashiyama T."/>
            <person name="Minoda A."/>
            <person name="Sano M."/>
            <person name="Nomoto H."/>
            <person name="Oishi K."/>
            <person name="Hayashi H."/>
            <person name="Ohta F."/>
            <person name="Nishizaka S."/>
            <person name="Haga S."/>
            <person name="Miura S."/>
            <person name="Morishita T."/>
            <person name="Kabeya Y."/>
            <person name="Terasawa K."/>
            <person name="Suzuki Y."/>
            <person name="Ishii Y."/>
            <person name="Asakawa S."/>
            <person name="Takano H."/>
            <person name="Ohta N."/>
            <person name="Kuroiwa H."/>
            <person name="Tanaka K."/>
            <person name="Shimizu N."/>
            <person name="Sugano S."/>
            <person name="Sato N."/>
            <person name="Nozaki H."/>
            <person name="Ogasawara N."/>
            <person name="Kohara Y."/>
            <person name="Kuroiwa T."/>
        </authorList>
    </citation>
    <scope>NUCLEOTIDE SEQUENCE [LARGE SCALE GENOMIC DNA]</scope>
    <source>
        <strain evidence="6 7">10D</strain>
    </source>
</reference>
<protein>
    <submittedName>
        <fullName evidence="6">Uncharacterized protein</fullName>
    </submittedName>
</protein>
<sequence length="272" mass="29645">MGSKSASVDIESGNYNTYEYSVKRSASRALGHADLEEYDVGVTVAACMERIRLDFLRKVYTVLAAQLGFTAVLSGAFMISGSLNQWVISASSWLIWVCFLGTLGALVGLFWARSRPKWSLPALSVFTFFEALSVAMICAIYAASGFGFIVFEACFLTALVFGGLTIYCWRSQRDFSFLGGFLGAALLVVLGAAVLNAVLGWMGHFSTTFSFVLSVVSALVFCGYILFDTSLIIHHLGPDDWSIACVSLYLDVLNLFLNLLQILTRIQASSDN</sequence>
<dbReference type="Gramene" id="CMD017CT">
    <property type="protein sequence ID" value="CMD017CT"/>
    <property type="gene ID" value="CMD017C"/>
</dbReference>